<evidence type="ECO:0000256" key="1">
    <source>
        <dbReference type="SAM" id="Phobius"/>
    </source>
</evidence>
<feature type="transmembrane region" description="Helical" evidence="1">
    <location>
        <begin position="115"/>
        <end position="137"/>
    </location>
</feature>
<dbReference type="InterPro" id="IPR050879">
    <property type="entry name" value="Acyltransferase_3"/>
</dbReference>
<reference evidence="3" key="1">
    <citation type="submission" date="2023-08" db="EMBL/GenBank/DDBJ databases">
        <authorList>
            <person name="Messyasz A."/>
            <person name="Mannisto M.K."/>
            <person name="Kerkhof L.J."/>
            <person name="Haggblom M."/>
        </authorList>
    </citation>
    <scope>NUCLEOTIDE SEQUENCE</scope>
    <source>
        <strain evidence="3">M8UP39</strain>
    </source>
</reference>
<dbReference type="KEGG" id="tgi:RBB81_21175"/>
<dbReference type="GO" id="GO:0016020">
    <property type="term" value="C:membrane"/>
    <property type="evidence" value="ECO:0007669"/>
    <property type="project" value="TreeGrafter"/>
</dbReference>
<reference evidence="3" key="2">
    <citation type="journal article" date="2024" name="Environ. Microbiol.">
        <title>Genome analysis and description of Tunturibacter gen. nov. expands the diversity of Terriglobia in tundra soils.</title>
        <authorList>
            <person name="Messyasz A."/>
            <person name="Mannisto M.K."/>
            <person name="Kerkhof L.J."/>
            <person name="Haggblom M.M."/>
        </authorList>
    </citation>
    <scope>NUCLEOTIDE SEQUENCE</scope>
    <source>
        <strain evidence="3">M8UP39</strain>
    </source>
</reference>
<dbReference type="GO" id="GO:0000271">
    <property type="term" value="P:polysaccharide biosynthetic process"/>
    <property type="evidence" value="ECO:0007669"/>
    <property type="project" value="TreeGrafter"/>
</dbReference>
<feature type="transmembrane region" description="Helical" evidence="1">
    <location>
        <begin position="177"/>
        <end position="195"/>
    </location>
</feature>
<proteinExistence type="predicted"/>
<keyword evidence="1" id="KW-1133">Transmembrane helix</keyword>
<dbReference type="RefSeq" id="WP_353072059.1">
    <property type="nucleotide sequence ID" value="NZ_CP132938.1"/>
</dbReference>
<feature type="transmembrane region" description="Helical" evidence="1">
    <location>
        <begin position="149"/>
        <end position="170"/>
    </location>
</feature>
<feature type="transmembrane region" description="Helical" evidence="1">
    <location>
        <begin position="245"/>
        <end position="263"/>
    </location>
</feature>
<evidence type="ECO:0000259" key="2">
    <source>
        <dbReference type="Pfam" id="PF01757"/>
    </source>
</evidence>
<gene>
    <name evidence="3" type="ORF">RBB81_21175</name>
</gene>
<dbReference type="AlphaFoldDB" id="A0AAU7YZQ0"/>
<feature type="transmembrane region" description="Helical" evidence="1">
    <location>
        <begin position="201"/>
        <end position="224"/>
    </location>
</feature>
<keyword evidence="1" id="KW-0472">Membrane</keyword>
<name>A0AAU7YZQ0_9BACT</name>
<sequence length="390" mass="44346">MNKTIYPLTSVRFFAASLVLIHHSVRVFLPAFSAKEAHLARGDIAGILSLAFPVSVSFFFLLSGYVLSYVYLHDGQTVDKSKFFAARLARLYPLYFVMLILDTPKLLAGEVERHGVKLGLAMTGEIFAASMVLLQVWYPIELGKINPPSWSLCVEAFFCLCFPVLGVLLWKLRGVQLWMTALLLYVGGQALVWWMRVRLGIGMTVTLPPTHLSTFALGILLARWQTLRRMQTGRPQVQAWHVNTVLWLAVGGILLSVWLVPFWQMPNPYFNGLLAPIYAAFIWALSVMPTLWSRWLCRKWMVALGNASYALYLIHFPILNLFMHFRWVTPVCYLVYLGLCLAISLLSYRYFETPVRLWLLERFADKSRSGRSDLKKATGVSSSICSSKDF</sequence>
<feature type="domain" description="Acyltransferase 3" evidence="2">
    <location>
        <begin position="10"/>
        <end position="348"/>
    </location>
</feature>
<keyword evidence="3" id="KW-0808">Transferase</keyword>
<dbReference type="PANTHER" id="PTHR23028:SF53">
    <property type="entry name" value="ACYL_TRANSF_3 DOMAIN-CONTAINING PROTEIN"/>
    <property type="match status" value="1"/>
</dbReference>
<feature type="transmembrane region" description="Helical" evidence="1">
    <location>
        <begin position="44"/>
        <end position="72"/>
    </location>
</feature>
<accession>A0AAU7YZQ0</accession>
<feature type="transmembrane region" description="Helical" evidence="1">
    <location>
        <begin position="84"/>
        <end position="103"/>
    </location>
</feature>
<dbReference type="EC" id="2.3.-.-" evidence="3"/>
<dbReference type="PANTHER" id="PTHR23028">
    <property type="entry name" value="ACETYLTRANSFERASE"/>
    <property type="match status" value="1"/>
</dbReference>
<feature type="transmembrane region" description="Helical" evidence="1">
    <location>
        <begin position="12"/>
        <end position="32"/>
    </location>
</feature>
<dbReference type="InterPro" id="IPR002656">
    <property type="entry name" value="Acyl_transf_3_dom"/>
</dbReference>
<protein>
    <submittedName>
        <fullName evidence="3">Acyltransferase</fullName>
        <ecNumber evidence="3">2.3.-.-</ecNumber>
    </submittedName>
</protein>
<feature type="transmembrane region" description="Helical" evidence="1">
    <location>
        <begin position="309"/>
        <end position="327"/>
    </location>
</feature>
<organism evidence="3">
    <name type="scientific">Tunturiibacter gelidiferens</name>
    <dbReference type="NCBI Taxonomy" id="3069689"/>
    <lineage>
        <taxon>Bacteria</taxon>
        <taxon>Pseudomonadati</taxon>
        <taxon>Acidobacteriota</taxon>
        <taxon>Terriglobia</taxon>
        <taxon>Terriglobales</taxon>
        <taxon>Acidobacteriaceae</taxon>
        <taxon>Tunturiibacter</taxon>
    </lineage>
</organism>
<feature type="transmembrane region" description="Helical" evidence="1">
    <location>
        <begin position="333"/>
        <end position="351"/>
    </location>
</feature>
<dbReference type="GO" id="GO:0016747">
    <property type="term" value="F:acyltransferase activity, transferring groups other than amino-acyl groups"/>
    <property type="evidence" value="ECO:0007669"/>
    <property type="project" value="InterPro"/>
</dbReference>
<dbReference type="Pfam" id="PF01757">
    <property type="entry name" value="Acyl_transf_3"/>
    <property type="match status" value="1"/>
</dbReference>
<keyword evidence="1" id="KW-0812">Transmembrane</keyword>
<feature type="transmembrane region" description="Helical" evidence="1">
    <location>
        <begin position="275"/>
        <end position="297"/>
    </location>
</feature>
<evidence type="ECO:0000313" key="3">
    <source>
        <dbReference type="EMBL" id="XCB22063.1"/>
    </source>
</evidence>
<dbReference type="EMBL" id="CP132938">
    <property type="protein sequence ID" value="XCB22063.1"/>
    <property type="molecule type" value="Genomic_DNA"/>
</dbReference>
<keyword evidence="3" id="KW-0012">Acyltransferase</keyword>